<feature type="domain" description="CBS" evidence="4">
    <location>
        <begin position="9"/>
        <end position="68"/>
    </location>
</feature>
<dbReference type="EMBL" id="VFPQ01000001">
    <property type="protein sequence ID" value="TQM74272.1"/>
    <property type="molecule type" value="Genomic_DNA"/>
</dbReference>
<keyword evidence="1 2" id="KW-0129">CBS domain</keyword>
<evidence type="ECO:0000256" key="2">
    <source>
        <dbReference type="PROSITE-ProRule" id="PRU00703"/>
    </source>
</evidence>
<evidence type="ECO:0000313" key="5">
    <source>
        <dbReference type="EMBL" id="TQM74272.1"/>
    </source>
</evidence>
<dbReference type="InterPro" id="IPR000644">
    <property type="entry name" value="CBS_dom"/>
</dbReference>
<dbReference type="SUPFAM" id="SSF54631">
    <property type="entry name" value="CBS-domain pair"/>
    <property type="match status" value="1"/>
</dbReference>
<feature type="domain" description="BON" evidence="3">
    <location>
        <begin position="154"/>
        <end position="223"/>
    </location>
</feature>
<gene>
    <name evidence="5" type="ORF">FHX40_0940</name>
</gene>
<sequence length="237" mass="26155">MRTRVQDVMTTDVVSVPEDAPFREVARLLIDRGVSGMPVLDAAGRVVGVVSEADLLHKEEFKERYHREGYRPPLTARLRHRLGSEGDTRRKAGATTARELMTSPAYTTTPNTPVVVAARDMDRYGVKRLPVVDEDGRLLGIVSRRDLIRVFVRTDAEIAEEVREDVIRQALGTVPNLIDVEVNQGVVTLRGEFLRKSEALAAARLTENLDGVVAVVNELTFIEDDTAAETVPVWGGA</sequence>
<proteinExistence type="predicted"/>
<comment type="caution">
    <text evidence="5">The sequence shown here is derived from an EMBL/GenBank/DDBJ whole genome shotgun (WGS) entry which is preliminary data.</text>
</comment>
<name>A0A543IUL7_9ACTN</name>
<evidence type="ECO:0000259" key="3">
    <source>
        <dbReference type="PROSITE" id="PS50914"/>
    </source>
</evidence>
<dbReference type="RefSeq" id="WP_142258471.1">
    <property type="nucleotide sequence ID" value="NZ_BMPV01000006.1"/>
</dbReference>
<dbReference type="InterPro" id="IPR007055">
    <property type="entry name" value="BON_dom"/>
</dbReference>
<dbReference type="Proteomes" id="UP000319213">
    <property type="component" value="Unassembled WGS sequence"/>
</dbReference>
<dbReference type="PROSITE" id="PS51371">
    <property type="entry name" value="CBS"/>
    <property type="match status" value="2"/>
</dbReference>
<dbReference type="InterPro" id="IPR051257">
    <property type="entry name" value="Diverse_CBS-Domain"/>
</dbReference>
<dbReference type="PANTHER" id="PTHR43080">
    <property type="entry name" value="CBS DOMAIN-CONTAINING PROTEIN CBSX3, MITOCHONDRIAL"/>
    <property type="match status" value="1"/>
</dbReference>
<dbReference type="Gene3D" id="3.10.580.10">
    <property type="entry name" value="CBS-domain"/>
    <property type="match status" value="1"/>
</dbReference>
<evidence type="ECO:0000313" key="6">
    <source>
        <dbReference type="Proteomes" id="UP000319213"/>
    </source>
</evidence>
<feature type="domain" description="CBS" evidence="4">
    <location>
        <begin position="101"/>
        <end position="157"/>
    </location>
</feature>
<dbReference type="Pfam" id="PF00571">
    <property type="entry name" value="CBS"/>
    <property type="match status" value="2"/>
</dbReference>
<dbReference type="AlphaFoldDB" id="A0A543IUL7"/>
<organism evidence="5 6">
    <name type="scientific">Thermopolyspora flexuosa</name>
    <dbReference type="NCBI Taxonomy" id="103836"/>
    <lineage>
        <taxon>Bacteria</taxon>
        <taxon>Bacillati</taxon>
        <taxon>Actinomycetota</taxon>
        <taxon>Actinomycetes</taxon>
        <taxon>Streptosporangiales</taxon>
        <taxon>Streptosporangiaceae</taxon>
        <taxon>Thermopolyspora</taxon>
    </lineage>
</organism>
<dbReference type="PROSITE" id="PS50914">
    <property type="entry name" value="BON"/>
    <property type="match status" value="1"/>
</dbReference>
<reference evidence="5 6" key="1">
    <citation type="submission" date="2019-06" db="EMBL/GenBank/DDBJ databases">
        <title>Sequencing the genomes of 1000 actinobacteria strains.</title>
        <authorList>
            <person name="Klenk H.-P."/>
        </authorList>
    </citation>
    <scope>NUCLEOTIDE SEQUENCE [LARGE SCALE GENOMIC DNA]</scope>
    <source>
        <strain evidence="5 6">DSM 43186</strain>
    </source>
</reference>
<accession>A0A543IUL7</accession>
<dbReference type="PANTHER" id="PTHR43080:SF29">
    <property type="entry name" value="OS02G0818000 PROTEIN"/>
    <property type="match status" value="1"/>
</dbReference>
<protein>
    <submittedName>
        <fullName evidence="5">BON domain-containing protein</fullName>
    </submittedName>
</protein>
<dbReference type="OrthoDB" id="3626971at2"/>
<dbReference type="InterPro" id="IPR046342">
    <property type="entry name" value="CBS_dom_sf"/>
</dbReference>
<dbReference type="InterPro" id="IPR017080">
    <property type="entry name" value="UCP036990_CBS_BON"/>
</dbReference>
<dbReference type="PIRSF" id="PIRSF036990">
    <property type="entry name" value="UCP036990_CBS_BON"/>
    <property type="match status" value="1"/>
</dbReference>
<dbReference type="SMART" id="SM00116">
    <property type="entry name" value="CBS"/>
    <property type="match status" value="2"/>
</dbReference>
<evidence type="ECO:0000256" key="1">
    <source>
        <dbReference type="ARBA" id="ARBA00023122"/>
    </source>
</evidence>
<dbReference type="CDD" id="cd04586">
    <property type="entry name" value="CBS_pair_BON_assoc"/>
    <property type="match status" value="1"/>
</dbReference>
<dbReference type="Pfam" id="PF04972">
    <property type="entry name" value="BON"/>
    <property type="match status" value="1"/>
</dbReference>
<keyword evidence="6" id="KW-1185">Reference proteome</keyword>
<evidence type="ECO:0000259" key="4">
    <source>
        <dbReference type="PROSITE" id="PS51371"/>
    </source>
</evidence>
<dbReference type="Gene3D" id="3.30.1340.30">
    <property type="match status" value="1"/>
</dbReference>